<dbReference type="PANTHER" id="PTHR42791">
    <property type="entry name" value="GNAT FAMILY ACETYLTRANSFERASE"/>
    <property type="match status" value="1"/>
</dbReference>
<evidence type="ECO:0000313" key="3">
    <source>
        <dbReference type="Proteomes" id="UP000242519"/>
    </source>
</evidence>
<dbReference type="STRING" id="503106.A0A218YV22"/>
<dbReference type="Proteomes" id="UP000242519">
    <property type="component" value="Unassembled WGS sequence"/>
</dbReference>
<dbReference type="InterPro" id="IPR000182">
    <property type="entry name" value="GNAT_dom"/>
</dbReference>
<organism evidence="2 3">
    <name type="scientific">Diplocarpon coronariae</name>
    <dbReference type="NCBI Taxonomy" id="2795749"/>
    <lineage>
        <taxon>Eukaryota</taxon>
        <taxon>Fungi</taxon>
        <taxon>Dikarya</taxon>
        <taxon>Ascomycota</taxon>
        <taxon>Pezizomycotina</taxon>
        <taxon>Leotiomycetes</taxon>
        <taxon>Helotiales</taxon>
        <taxon>Drepanopezizaceae</taxon>
        <taxon>Diplocarpon</taxon>
    </lineage>
</organism>
<gene>
    <name evidence="2" type="ORF">B2J93_5808</name>
</gene>
<dbReference type="EMBL" id="MZNU01000384">
    <property type="protein sequence ID" value="OWO98651.1"/>
    <property type="molecule type" value="Genomic_DNA"/>
</dbReference>
<name>A0A218YV22_9HELO</name>
<dbReference type="PROSITE" id="PS51186">
    <property type="entry name" value="GNAT"/>
    <property type="match status" value="1"/>
</dbReference>
<comment type="caution">
    <text evidence="2">The sequence shown here is derived from an EMBL/GenBank/DDBJ whole genome shotgun (WGS) entry which is preliminary data.</text>
</comment>
<dbReference type="InterPro" id="IPR016181">
    <property type="entry name" value="Acyl_CoA_acyltransferase"/>
</dbReference>
<keyword evidence="3" id="KW-1185">Reference proteome</keyword>
<evidence type="ECO:0000313" key="2">
    <source>
        <dbReference type="EMBL" id="OWO98651.1"/>
    </source>
</evidence>
<feature type="domain" description="N-acetyltransferase" evidence="1">
    <location>
        <begin position="124"/>
        <end position="259"/>
    </location>
</feature>
<evidence type="ECO:0000259" key="1">
    <source>
        <dbReference type="PROSITE" id="PS51186"/>
    </source>
</evidence>
<dbReference type="GO" id="GO:0016747">
    <property type="term" value="F:acyltransferase activity, transferring groups other than amino-acyl groups"/>
    <property type="evidence" value="ECO:0007669"/>
    <property type="project" value="InterPro"/>
</dbReference>
<proteinExistence type="predicted"/>
<sequence>MPLQLSLATEADLPAIARSQMAAFHPIDPIHALMYPSPTPVPESVISQIVTRHIASWRSKPTGSTWLIVTDPSQPKDAQGRDLVIAAAKWIFLAEDEEEDEERWSAPEITWAAQPQEGEQWDVPGAHDLSFEAPDMASSPRHASSLLHEGSRPKFFLPEAPLTPPSVPRIMQQFYADRRLHVRGAGAVLDLCFTHPSFQKMGAGKLLVGWGTRKADELGVPAWVEGSVFGRGLYQKFGFGEGGGVLERVRLGPWGADGDEGRGVAVRRAGSEEGWRAEWSDKGYLGGGWWFMGRPGKGAVLEMH</sequence>
<accession>A0A218YV22</accession>
<dbReference type="SUPFAM" id="SSF55729">
    <property type="entry name" value="Acyl-CoA N-acyltransferases (Nat)"/>
    <property type="match status" value="1"/>
</dbReference>
<dbReference type="Gene3D" id="3.40.630.30">
    <property type="match status" value="1"/>
</dbReference>
<dbReference type="PANTHER" id="PTHR42791:SF1">
    <property type="entry name" value="N-ACETYLTRANSFERASE DOMAIN-CONTAINING PROTEIN"/>
    <property type="match status" value="1"/>
</dbReference>
<reference evidence="2 3" key="1">
    <citation type="submission" date="2017-04" db="EMBL/GenBank/DDBJ databases">
        <title>Draft genome sequence of Marssonina coronaria NL1: causal agent of apple blotch.</title>
        <authorList>
            <person name="Cheng Q."/>
        </authorList>
    </citation>
    <scope>NUCLEOTIDE SEQUENCE [LARGE SCALE GENOMIC DNA]</scope>
    <source>
        <strain evidence="2 3">NL1</strain>
    </source>
</reference>
<dbReference type="InParanoid" id="A0A218YV22"/>
<dbReference type="OrthoDB" id="2832510at2759"/>
<dbReference type="AlphaFoldDB" id="A0A218YV22"/>
<dbReference type="InterPro" id="IPR052523">
    <property type="entry name" value="Trichothecene_AcTrans"/>
</dbReference>
<protein>
    <recommendedName>
        <fullName evidence="1">N-acetyltransferase domain-containing protein</fullName>
    </recommendedName>
</protein>